<dbReference type="Proteomes" id="UP000702209">
    <property type="component" value="Unassembled WGS sequence"/>
</dbReference>
<dbReference type="RefSeq" id="WP_195131437.1">
    <property type="nucleotide sequence ID" value="NZ_JADLQX010000016.1"/>
</dbReference>
<keyword evidence="1" id="KW-0472">Membrane</keyword>
<evidence type="ECO:0000256" key="1">
    <source>
        <dbReference type="SAM" id="Phobius"/>
    </source>
</evidence>
<keyword evidence="1" id="KW-0812">Transmembrane</keyword>
<gene>
    <name evidence="2" type="ORF">IU459_22000</name>
</gene>
<organism evidence="2 3">
    <name type="scientific">Nocardia amamiensis</name>
    <dbReference type="NCBI Taxonomy" id="404578"/>
    <lineage>
        <taxon>Bacteria</taxon>
        <taxon>Bacillati</taxon>
        <taxon>Actinomycetota</taxon>
        <taxon>Actinomycetes</taxon>
        <taxon>Mycobacteriales</taxon>
        <taxon>Nocardiaceae</taxon>
        <taxon>Nocardia</taxon>
    </lineage>
</organism>
<protein>
    <submittedName>
        <fullName evidence="2">Uncharacterized protein</fullName>
    </submittedName>
</protein>
<accession>A0ABS0CUB1</accession>
<sequence>MTSWLPLISSLVIASVTLFGIRINNRTNKAAIAAADEREYRKWQRETVLRQCAEAVESV</sequence>
<comment type="caution">
    <text evidence="2">The sequence shown here is derived from an EMBL/GenBank/DDBJ whole genome shotgun (WGS) entry which is preliminary data.</text>
</comment>
<evidence type="ECO:0000313" key="2">
    <source>
        <dbReference type="EMBL" id="MBF6300196.1"/>
    </source>
</evidence>
<reference evidence="2 3" key="1">
    <citation type="submission" date="2020-10" db="EMBL/GenBank/DDBJ databases">
        <title>Identification of Nocardia species via Next-generation sequencing and recognition of intraspecies genetic diversity.</title>
        <authorList>
            <person name="Li P."/>
            <person name="Li P."/>
            <person name="Lu B."/>
        </authorList>
    </citation>
    <scope>NUCLEOTIDE SEQUENCE [LARGE SCALE GENOMIC DNA]</scope>
    <source>
        <strain evidence="2 3">BJ06-0157</strain>
    </source>
</reference>
<keyword evidence="1" id="KW-1133">Transmembrane helix</keyword>
<dbReference type="EMBL" id="JADLQX010000016">
    <property type="protein sequence ID" value="MBF6300196.1"/>
    <property type="molecule type" value="Genomic_DNA"/>
</dbReference>
<evidence type="ECO:0000313" key="3">
    <source>
        <dbReference type="Proteomes" id="UP000702209"/>
    </source>
</evidence>
<keyword evidence="3" id="KW-1185">Reference proteome</keyword>
<proteinExistence type="predicted"/>
<feature type="transmembrane region" description="Helical" evidence="1">
    <location>
        <begin position="6"/>
        <end position="23"/>
    </location>
</feature>
<name>A0ABS0CUB1_9NOCA</name>